<evidence type="ECO:0000313" key="3">
    <source>
        <dbReference type="Proteomes" id="UP001097704"/>
    </source>
</evidence>
<keyword evidence="3" id="KW-1185">Reference proteome</keyword>
<dbReference type="RefSeq" id="YP_010509476.1">
    <property type="nucleotide sequence ID" value="NC_067194.1"/>
</dbReference>
<proteinExistence type="predicted"/>
<keyword evidence="1" id="KW-0812">Transmembrane</keyword>
<sequence length="177" mass="20648">MELIQNAFEQGLIPGIVIVIYLIINKIIDNNKRNPLDDIAKLLNIVTRDIIEKDREKSKAVISITMVNAASECAKFVASTIITNNVDNNRDQIEYNARHLVNSVYYDAYSKLNMYRGDEDYLSHYMKEEWKEDIYGDIINIVYNKNLDSNKRILAFNKRIDIRVNDYTAYIINKAFK</sequence>
<keyword evidence="1" id="KW-0472">Membrane</keyword>
<gene>
    <name evidence="2" type="primary">KP06_gp70</name>
</gene>
<dbReference type="KEGG" id="vg:75576136"/>
<evidence type="ECO:0000313" key="2">
    <source>
        <dbReference type="EMBL" id="DAB41587.1"/>
    </source>
</evidence>
<dbReference type="GeneID" id="75576136"/>
<evidence type="ECO:0000256" key="1">
    <source>
        <dbReference type="SAM" id="Phobius"/>
    </source>
</evidence>
<keyword evidence="1" id="KW-1133">Transmembrane helix</keyword>
<name>A0A348JCU2_9CAUD</name>
<dbReference type="EMBL" id="BK010471">
    <property type="protein sequence ID" value="DAB41587.1"/>
    <property type="molecule type" value="Genomic_DNA"/>
</dbReference>
<dbReference type="Proteomes" id="UP001097704">
    <property type="component" value="Segment"/>
</dbReference>
<organism evidence="2 3">
    <name type="scientific">Carjivirus communis</name>
    <dbReference type="NCBI Taxonomy" id="2955582"/>
    <lineage>
        <taxon>Viruses</taxon>
        <taxon>Duplodnaviria</taxon>
        <taxon>Heunggongvirae</taxon>
        <taxon>Uroviricota</taxon>
        <taxon>Caudoviricetes</taxon>
        <taxon>Crassvirales</taxon>
        <taxon>Intestiviridae</taxon>
        <taxon>Crudevirinae</taxon>
        <taxon>Carjivirus</taxon>
    </lineage>
</organism>
<accession>A0A348JCU2</accession>
<protein>
    <submittedName>
        <fullName evidence="2">Uncharacterized protein</fullName>
    </submittedName>
</protein>
<reference evidence="2 3" key="1">
    <citation type="journal article" date="2014" name="Nat. Commun.">
        <title>A highly abundant bacteriophage discovered in the unknown sequences of human faecal metagenomes.</title>
        <authorList>
            <person name="Dutilh B.E."/>
            <person name="Cassman N."/>
            <person name="McNair K."/>
            <person name="Sanchez S.E."/>
            <person name="Silva G.G."/>
            <person name="Boling L."/>
            <person name="Barr J.J."/>
            <person name="Speth D.R."/>
            <person name="Seguritan V."/>
            <person name="Aziz R.K."/>
            <person name="Felts B."/>
            <person name="Dinsdale E.A."/>
            <person name="Mokili J.L."/>
            <person name="Edwards R.A."/>
        </authorList>
    </citation>
    <scope>NUCLEOTIDE SEQUENCE [LARGE SCALE GENOMIC DNA]</scope>
</reference>
<feature type="transmembrane region" description="Helical" evidence="1">
    <location>
        <begin position="12"/>
        <end position="28"/>
    </location>
</feature>